<name>D7BBW7_ALLS1</name>
<dbReference type="HAMAP" id="MF_00144">
    <property type="entry name" value="tRNA_thiouridyl_MnmA"/>
    <property type="match status" value="1"/>
</dbReference>
<comment type="catalytic activity">
    <reaction evidence="8 9">
        <text>S-sulfanyl-L-cysteinyl-[protein] + uridine(34) in tRNA + AH2 + ATP = 2-thiouridine(34) in tRNA + L-cysteinyl-[protein] + A + AMP + diphosphate + H(+)</text>
        <dbReference type="Rhea" id="RHEA:47032"/>
        <dbReference type="Rhea" id="RHEA-COMP:10131"/>
        <dbReference type="Rhea" id="RHEA-COMP:11726"/>
        <dbReference type="Rhea" id="RHEA-COMP:11727"/>
        <dbReference type="Rhea" id="RHEA-COMP:11728"/>
        <dbReference type="ChEBI" id="CHEBI:13193"/>
        <dbReference type="ChEBI" id="CHEBI:15378"/>
        <dbReference type="ChEBI" id="CHEBI:17499"/>
        <dbReference type="ChEBI" id="CHEBI:29950"/>
        <dbReference type="ChEBI" id="CHEBI:30616"/>
        <dbReference type="ChEBI" id="CHEBI:33019"/>
        <dbReference type="ChEBI" id="CHEBI:61963"/>
        <dbReference type="ChEBI" id="CHEBI:65315"/>
        <dbReference type="ChEBI" id="CHEBI:87170"/>
        <dbReference type="ChEBI" id="CHEBI:456215"/>
        <dbReference type="EC" id="2.8.1.13"/>
    </reaction>
</comment>
<feature type="active site" description="Cysteine persulfide intermediate" evidence="9">
    <location>
        <position position="196"/>
    </location>
</feature>
<evidence type="ECO:0000259" key="10">
    <source>
        <dbReference type="Pfam" id="PF20258"/>
    </source>
</evidence>
<keyword evidence="3 9" id="KW-0819">tRNA processing</keyword>
<dbReference type="InterPro" id="IPR004506">
    <property type="entry name" value="MnmA-like"/>
</dbReference>
<comment type="subcellular location">
    <subcellularLocation>
        <location evidence="9">Cytoplasm</location>
    </subcellularLocation>
</comment>
<comment type="function">
    <text evidence="9">Catalyzes the 2-thiolation of uridine at the wobble position (U34) of tRNA, leading to the formation of s(2)U34.</text>
</comment>
<evidence type="ECO:0000259" key="11">
    <source>
        <dbReference type="Pfam" id="PF20259"/>
    </source>
</evidence>
<dbReference type="GO" id="GO:0000049">
    <property type="term" value="F:tRNA binding"/>
    <property type="evidence" value="ECO:0007669"/>
    <property type="project" value="UniProtKB-KW"/>
</dbReference>
<dbReference type="FunFam" id="3.40.50.620:FF:000115">
    <property type="entry name" value="tRNA-specific 2-thiouridylase MnmA"/>
    <property type="match status" value="1"/>
</dbReference>
<feature type="domain" description="tRNA-specific 2-thiouridylase MnmA-like C-terminal" evidence="10">
    <location>
        <begin position="275"/>
        <end position="349"/>
    </location>
</feature>
<evidence type="ECO:0000256" key="5">
    <source>
        <dbReference type="ARBA" id="ARBA00022840"/>
    </source>
</evidence>
<dbReference type="EMBL" id="CP002042">
    <property type="protein sequence ID" value="ADH62763.1"/>
    <property type="molecule type" value="Genomic_DNA"/>
</dbReference>
<comment type="caution">
    <text evidence="9">Lacks conserved residue(s) required for the propagation of feature annotation.</text>
</comment>
<evidence type="ECO:0000256" key="6">
    <source>
        <dbReference type="ARBA" id="ARBA00022884"/>
    </source>
</evidence>
<evidence type="ECO:0000313" key="12">
    <source>
        <dbReference type="EMBL" id="ADH62763.1"/>
    </source>
</evidence>
<dbReference type="InterPro" id="IPR023382">
    <property type="entry name" value="MnmA-like_central_sf"/>
</dbReference>
<keyword evidence="5 9" id="KW-0067">ATP-binding</keyword>
<evidence type="ECO:0000313" key="13">
    <source>
        <dbReference type="Proteomes" id="UP000001916"/>
    </source>
</evidence>
<feature type="region of interest" description="Interaction with tRNA" evidence="9">
    <location>
        <begin position="300"/>
        <end position="301"/>
    </location>
</feature>
<evidence type="ECO:0000256" key="4">
    <source>
        <dbReference type="ARBA" id="ARBA00022741"/>
    </source>
</evidence>
<dbReference type="InterPro" id="IPR046884">
    <property type="entry name" value="MnmA-like_central"/>
</dbReference>
<dbReference type="HOGENOM" id="CLU_035188_0_0_0"/>
<dbReference type="Proteomes" id="UP000001916">
    <property type="component" value="Chromosome"/>
</dbReference>
<feature type="site" description="Interaction with tRNA" evidence="9">
    <location>
        <position position="333"/>
    </location>
</feature>
<dbReference type="GO" id="GO:0103016">
    <property type="term" value="F:tRNA-uridine 2-sulfurtransferase activity"/>
    <property type="evidence" value="ECO:0007669"/>
    <property type="project" value="UniProtKB-EC"/>
</dbReference>
<keyword evidence="9" id="KW-0963">Cytoplasm</keyword>
<reference evidence="12 13" key="1">
    <citation type="journal article" date="2010" name="Stand. Genomic Sci.">
        <title>Complete genome sequence of Meiothermus silvanus type strain (VI-R2).</title>
        <authorList>
            <person name="Sikorski J."/>
            <person name="Tindall B.J."/>
            <person name="Lowry S."/>
            <person name="Lucas S."/>
            <person name="Nolan M."/>
            <person name="Copeland A."/>
            <person name="Glavina Del Rio T."/>
            <person name="Tice H."/>
            <person name="Cheng J.F."/>
            <person name="Han C."/>
            <person name="Pitluck S."/>
            <person name="Liolios K."/>
            <person name="Ivanova N."/>
            <person name="Mavromatis K."/>
            <person name="Mikhailova N."/>
            <person name="Pati A."/>
            <person name="Goodwin L."/>
            <person name="Chen A."/>
            <person name="Palaniappan K."/>
            <person name="Land M."/>
            <person name="Hauser L."/>
            <person name="Chang Y.J."/>
            <person name="Jeffries C.D."/>
            <person name="Rohde M."/>
            <person name="Goker M."/>
            <person name="Woyke T."/>
            <person name="Bristow J."/>
            <person name="Eisen J.A."/>
            <person name="Markowitz V."/>
            <person name="Hugenholtz P."/>
            <person name="Kyrpides N.C."/>
            <person name="Klenk H.P."/>
            <person name="Lapidus A."/>
        </authorList>
    </citation>
    <scope>NUCLEOTIDE SEQUENCE [LARGE SCALE GENOMIC DNA]</scope>
    <source>
        <strain evidence="13">ATCC 700542 / DSM 9946 / VI-R2</strain>
    </source>
</reference>
<dbReference type="Gene3D" id="2.30.30.280">
    <property type="entry name" value="Adenine nucleotide alpha hydrolases-like domains"/>
    <property type="match status" value="1"/>
</dbReference>
<dbReference type="NCBIfam" id="TIGR00420">
    <property type="entry name" value="trmU"/>
    <property type="match status" value="1"/>
</dbReference>
<feature type="site" description="Interaction with tRNA" evidence="9">
    <location>
        <position position="130"/>
    </location>
</feature>
<evidence type="ECO:0000256" key="3">
    <source>
        <dbReference type="ARBA" id="ARBA00022694"/>
    </source>
</evidence>
<evidence type="ECO:0000256" key="9">
    <source>
        <dbReference type="HAMAP-Rule" id="MF_00144"/>
    </source>
</evidence>
<dbReference type="GO" id="GO:0005524">
    <property type="term" value="F:ATP binding"/>
    <property type="evidence" value="ECO:0007669"/>
    <property type="project" value="UniProtKB-KW"/>
</dbReference>
<dbReference type="KEGG" id="msv:Mesil_0851"/>
<feature type="active site" description="Nucleophile" evidence="9">
    <location>
        <position position="105"/>
    </location>
</feature>
<dbReference type="Pfam" id="PF20258">
    <property type="entry name" value="tRNA_Me_trans_C"/>
    <property type="match status" value="1"/>
</dbReference>
<dbReference type="STRING" id="526227.Mesil_0851"/>
<sequence>MLVSKGRVLVAMSGGVDSSVSAALLKAQGYEVIGAMMRFWPDNKKDDCFETCCSPDAAYEARRVADIVGVPFYLLDYREEFQEKIIDPFIAGYAAGETPNPCVNCNTRVKFDSLLKKARMLGCDFVATGHYVIREGNALFRGDPKKDQTYFLWGTPKEAIPHMMFPVGHLEKPQVRAIAEQYGLPTAKKPESQNICFVQGDLKEFLSNHLTARPGPLVDLETGEVIGEHAGAQFYTVGQKKGLGLFKTHLERYVVRVNPATNEVIVGPREACLWSGLEAREVNLLVEPEELPETLEVQVRYRTKPVLGKVERLGDGGMTVRLAEPQFAVTPGQSMVLYQGDRLLGGGFIQRPLYNGLETGFRGTPRTLVTG</sequence>
<feature type="binding site" evidence="9">
    <location>
        <position position="37"/>
    </location>
    <ligand>
        <name>ATP</name>
        <dbReference type="ChEBI" id="CHEBI:30616"/>
    </ligand>
</feature>
<keyword evidence="4 9" id="KW-0547">Nucleotide-binding</keyword>
<evidence type="ECO:0000256" key="8">
    <source>
        <dbReference type="ARBA" id="ARBA00051542"/>
    </source>
</evidence>
<dbReference type="RefSeq" id="WP_013157349.1">
    <property type="nucleotide sequence ID" value="NC_014212.1"/>
</dbReference>
<protein>
    <recommendedName>
        <fullName evidence="9">tRNA-specific 2-thiouridylase MnmA</fullName>
        <ecNumber evidence="9">2.8.1.13</ecNumber>
    </recommendedName>
</protein>
<dbReference type="SUPFAM" id="SSF52402">
    <property type="entry name" value="Adenine nucleotide alpha hydrolases-like"/>
    <property type="match status" value="1"/>
</dbReference>
<dbReference type="OrthoDB" id="9800696at2"/>
<gene>
    <name evidence="9" type="primary">mnmA</name>
    <name evidence="12" type="ordered locus">Mesil_0851</name>
</gene>
<dbReference type="AlphaFoldDB" id="D7BBW7"/>
<organism evidence="12 13">
    <name type="scientific">Allomeiothermus silvanus (strain ATCC 700542 / DSM 9946 / NBRC 106475 / NCIMB 13440 / VI-R2)</name>
    <name type="common">Thermus silvanus</name>
    <dbReference type="NCBI Taxonomy" id="526227"/>
    <lineage>
        <taxon>Bacteria</taxon>
        <taxon>Thermotogati</taxon>
        <taxon>Deinococcota</taxon>
        <taxon>Deinococci</taxon>
        <taxon>Thermales</taxon>
        <taxon>Thermaceae</taxon>
        <taxon>Allomeiothermus</taxon>
    </lineage>
</organism>
<dbReference type="PANTHER" id="PTHR11933:SF5">
    <property type="entry name" value="MITOCHONDRIAL TRNA-SPECIFIC 2-THIOURIDYLASE 1"/>
    <property type="match status" value="1"/>
</dbReference>
<dbReference type="PANTHER" id="PTHR11933">
    <property type="entry name" value="TRNA 5-METHYLAMINOMETHYL-2-THIOURIDYLATE -METHYLTRANSFERASE"/>
    <property type="match status" value="1"/>
</dbReference>
<dbReference type="InterPro" id="IPR014729">
    <property type="entry name" value="Rossmann-like_a/b/a_fold"/>
</dbReference>
<evidence type="ECO:0000256" key="1">
    <source>
        <dbReference type="ARBA" id="ARBA00022555"/>
    </source>
</evidence>
<dbReference type="CDD" id="cd01998">
    <property type="entry name" value="MnmA_TRMU-like"/>
    <property type="match status" value="1"/>
</dbReference>
<dbReference type="GO" id="GO:0002143">
    <property type="term" value="P:tRNA wobble position uridine thiolation"/>
    <property type="evidence" value="ECO:0007669"/>
    <property type="project" value="TreeGrafter"/>
</dbReference>
<dbReference type="InterPro" id="IPR046885">
    <property type="entry name" value="MnmA-like_C"/>
</dbReference>
<comment type="similarity">
    <text evidence="9">Belongs to the MnmA/TRMU family.</text>
</comment>
<dbReference type="Pfam" id="PF03054">
    <property type="entry name" value="tRNA_Me_trans"/>
    <property type="match status" value="1"/>
</dbReference>
<evidence type="ECO:0000256" key="7">
    <source>
        <dbReference type="ARBA" id="ARBA00023157"/>
    </source>
</evidence>
<keyword evidence="13" id="KW-1185">Reference proteome</keyword>
<dbReference type="Gene3D" id="3.40.50.620">
    <property type="entry name" value="HUPs"/>
    <property type="match status" value="1"/>
</dbReference>
<keyword evidence="2 9" id="KW-0808">Transferase</keyword>
<keyword evidence="1 9" id="KW-0820">tRNA-binding</keyword>
<dbReference type="Pfam" id="PF20259">
    <property type="entry name" value="tRNA_Me_trans_M"/>
    <property type="match status" value="1"/>
</dbReference>
<feature type="region of interest" description="Interaction with tRNA" evidence="9">
    <location>
        <begin position="146"/>
        <end position="148"/>
    </location>
</feature>
<dbReference type="eggNOG" id="COG0482">
    <property type="taxonomic scope" value="Bacteria"/>
</dbReference>
<keyword evidence="6 9" id="KW-0694">RNA-binding</keyword>
<feature type="domain" description="tRNA-specific 2-thiouridylase MnmA-like central" evidence="11">
    <location>
        <begin position="203"/>
        <end position="267"/>
    </location>
</feature>
<accession>D7BBW7</accession>
<dbReference type="NCBIfam" id="NF001138">
    <property type="entry name" value="PRK00143.1"/>
    <property type="match status" value="1"/>
</dbReference>
<proteinExistence type="inferred from homology"/>
<keyword evidence="7" id="KW-1015">Disulfide bond</keyword>
<feature type="binding site" evidence="9">
    <location>
        <begin position="11"/>
        <end position="18"/>
    </location>
    <ligand>
        <name>ATP</name>
        <dbReference type="ChEBI" id="CHEBI:30616"/>
    </ligand>
</feature>
<feature type="binding site" evidence="9">
    <location>
        <position position="129"/>
    </location>
    <ligand>
        <name>ATP</name>
        <dbReference type="ChEBI" id="CHEBI:30616"/>
    </ligand>
</feature>
<dbReference type="Gene3D" id="2.40.30.10">
    <property type="entry name" value="Translation factors"/>
    <property type="match status" value="1"/>
</dbReference>
<evidence type="ECO:0000256" key="2">
    <source>
        <dbReference type="ARBA" id="ARBA00022679"/>
    </source>
</evidence>
<dbReference type="EC" id="2.8.1.13" evidence="9"/>
<dbReference type="GO" id="GO:0005737">
    <property type="term" value="C:cytoplasm"/>
    <property type="evidence" value="ECO:0007669"/>
    <property type="project" value="UniProtKB-SubCell"/>
</dbReference>